<protein>
    <submittedName>
        <fullName evidence="1">Uncharacterized protein</fullName>
    </submittedName>
</protein>
<dbReference type="Proteomes" id="UP000770629">
    <property type="component" value="Unassembled WGS sequence"/>
</dbReference>
<gene>
    <name evidence="1" type="ORF">HJB60_08775</name>
</gene>
<name>A0ABS7IIN6_9HYPH</name>
<keyword evidence="2" id="KW-1185">Reference proteome</keyword>
<organism evidence="1 2">
    <name type="scientific">Rhizobium lentis</name>
    <dbReference type="NCBI Taxonomy" id="1138194"/>
    <lineage>
        <taxon>Bacteria</taxon>
        <taxon>Pseudomonadati</taxon>
        <taxon>Pseudomonadota</taxon>
        <taxon>Alphaproteobacteria</taxon>
        <taxon>Hyphomicrobiales</taxon>
        <taxon>Rhizobiaceae</taxon>
        <taxon>Rhizobium/Agrobacterium group</taxon>
        <taxon>Rhizobium</taxon>
    </lineage>
</organism>
<comment type="caution">
    <text evidence="1">The sequence shown here is derived from an EMBL/GenBank/DDBJ whole genome shotgun (WGS) entry which is preliminary data.</text>
</comment>
<evidence type="ECO:0000313" key="1">
    <source>
        <dbReference type="EMBL" id="MBX5089264.1"/>
    </source>
</evidence>
<reference evidence="1 2" key="1">
    <citation type="submission" date="2020-04" db="EMBL/GenBank/DDBJ databases">
        <title>Global-level population genomics: horizontal gene transfer, symbiosis and evolution in Rhizobia.</title>
        <authorList>
            <person name="Gai Y."/>
        </authorList>
    </citation>
    <scope>NUCLEOTIDE SEQUENCE [LARGE SCALE GENOMIC DNA]</scope>
    <source>
        <strain evidence="1 2">BLR33</strain>
    </source>
</reference>
<dbReference type="RefSeq" id="WP_221119192.1">
    <property type="nucleotide sequence ID" value="NZ_JABDYA010000001.1"/>
</dbReference>
<dbReference type="EMBL" id="JABDYF010000003">
    <property type="protein sequence ID" value="MBX5089264.1"/>
    <property type="molecule type" value="Genomic_DNA"/>
</dbReference>
<evidence type="ECO:0000313" key="2">
    <source>
        <dbReference type="Proteomes" id="UP000770629"/>
    </source>
</evidence>
<sequence>MIARKKAHFEAISAGIQPEGRDNPFGFRADRLCQILVTPTARITDPNGTILSVYKLESDLRQAMTIPNALIFHGDKQVVMLVSASTTAALERNLDICRKQRPQCRSPSEQVKSVKEAGFIPTRAALPRRQPRRSCGATGQDFCDIRKWDRNCY</sequence>
<accession>A0ABS7IIN6</accession>
<proteinExistence type="predicted"/>